<organism evidence="9 10">
    <name type="scientific">Lupinus albus</name>
    <name type="common">White lupine</name>
    <name type="synonym">Lupinus termis</name>
    <dbReference type="NCBI Taxonomy" id="3870"/>
    <lineage>
        <taxon>Eukaryota</taxon>
        <taxon>Viridiplantae</taxon>
        <taxon>Streptophyta</taxon>
        <taxon>Embryophyta</taxon>
        <taxon>Tracheophyta</taxon>
        <taxon>Spermatophyta</taxon>
        <taxon>Magnoliopsida</taxon>
        <taxon>eudicotyledons</taxon>
        <taxon>Gunneridae</taxon>
        <taxon>Pentapetalae</taxon>
        <taxon>rosids</taxon>
        <taxon>fabids</taxon>
        <taxon>Fabales</taxon>
        <taxon>Fabaceae</taxon>
        <taxon>Papilionoideae</taxon>
        <taxon>50 kb inversion clade</taxon>
        <taxon>genistoids sensu lato</taxon>
        <taxon>core genistoids</taxon>
        <taxon>Genisteae</taxon>
        <taxon>Lupinus</taxon>
    </lineage>
</organism>
<dbReference type="GO" id="GO:0006281">
    <property type="term" value="P:DNA repair"/>
    <property type="evidence" value="ECO:0007669"/>
    <property type="project" value="UniProtKB-KW"/>
</dbReference>
<dbReference type="Proteomes" id="UP000447434">
    <property type="component" value="Chromosome 10"/>
</dbReference>
<keyword evidence="3" id="KW-0227">DNA damage</keyword>
<dbReference type="InterPro" id="IPR016024">
    <property type="entry name" value="ARM-type_fold"/>
</dbReference>
<dbReference type="GO" id="GO:0051301">
    <property type="term" value="P:cell division"/>
    <property type="evidence" value="ECO:0007669"/>
    <property type="project" value="UniProtKB-KW"/>
</dbReference>
<dbReference type="GO" id="GO:0007064">
    <property type="term" value="P:mitotic sister chromatid cohesion"/>
    <property type="evidence" value="ECO:0007669"/>
    <property type="project" value="InterPro"/>
</dbReference>
<dbReference type="EMBL" id="WOCE01000010">
    <property type="protein sequence ID" value="KAE9605858.1"/>
    <property type="molecule type" value="Genomic_DNA"/>
</dbReference>
<evidence type="ECO:0000256" key="4">
    <source>
        <dbReference type="ARBA" id="ARBA00022776"/>
    </source>
</evidence>
<proteinExistence type="predicted"/>
<name>A0A6A4PWG9_LUPAL</name>
<keyword evidence="4" id="KW-0498">Mitosis</keyword>
<evidence type="ECO:0000313" key="10">
    <source>
        <dbReference type="Proteomes" id="UP000447434"/>
    </source>
</evidence>
<evidence type="ECO:0000256" key="5">
    <source>
        <dbReference type="ARBA" id="ARBA00023204"/>
    </source>
</evidence>
<keyword evidence="7" id="KW-0131">Cell cycle</keyword>
<gene>
    <name evidence="9" type="ORF">Lalb_Chr10g0101751</name>
</gene>
<dbReference type="SUPFAM" id="SSF48371">
    <property type="entry name" value="ARM repeat"/>
    <property type="match status" value="1"/>
</dbReference>
<dbReference type="GO" id="GO:0035825">
    <property type="term" value="P:homologous recombination"/>
    <property type="evidence" value="ECO:0007669"/>
    <property type="project" value="UniProtKB-ARBA"/>
</dbReference>
<evidence type="ECO:0000256" key="1">
    <source>
        <dbReference type="ARBA" id="ARBA00004123"/>
    </source>
</evidence>
<keyword evidence="2" id="KW-0132">Cell division</keyword>
<dbReference type="Pfam" id="PF20168">
    <property type="entry name" value="PDS5"/>
    <property type="match status" value="1"/>
</dbReference>
<evidence type="ECO:0000313" key="9">
    <source>
        <dbReference type="EMBL" id="KAE9605858.1"/>
    </source>
</evidence>
<protein>
    <recommendedName>
        <fullName evidence="11">Sister chromatid cohesion protein PDS5 homolog A</fullName>
    </recommendedName>
</protein>
<sequence length="1413" mass="159173">MKKRNNPLFSPILHTHTLIPSPLFRNCSLLPSSITATMSVRSLQLLSDIGTQLAQQTRPKKDFIVKYLRQAANALSQLEQSEHPQTAKEVQAAKKRDADLKPLANALVELIHGLHRHEDKDVKLLIAICVTELFRVMAPEPPFEDKYLKDVFKLIISLFKDLADTASPYFSKRVKVLETVAQLRCCVIMLEIDCAKLVLEMFKIFFSVVRDDHHDSLIYSMSSIMINILNESEEGSQQLLEVILRNLLKERKDTTCAAYQLASSVIKTCALEDELNDLVCRFLTSCIHDRDAVGCELKESYHEIIFRVFQCAPQMLLAVIPSLIEELLADQVDVRIKAVNLVGKLFALPEHHAALKYPELFVEFLKRFSDKSVDVRISALHCANAFYAANPYGRESNEIITSVEDRLLDFDDRVRMQAVLVACDISKSNLKLVPSKLISQATERLRDKKISVRKRALQKLVEVYQDYCKKCCDGSMPVSDHYEQIPCKIMMLCYDKDCKEFRSQNMEVVLADNLFPEHLSVEERTKHWIHMFSLFSSLHEKALDTILTQKRRLQDEMKNYLALRKKLKEISPEEILKKTELIFTKMTTSFPDSVKAKECLQKLNQIKDNNVFKSLEHLLEEQSFTNGQVIQGKLLVMIGDGNHPYEFLRSLFSKCSPNIFSSEHVNCILDYLSHNESGNSLLEDSSVNLLLAIVRIFPSMLKGLENQFQMLLERKSPVNDRLIEVVAKTGSHISFNLSDIYPFLERMCLDGTRTQAKLAVSAIAALSFEQSVFLSLYEGLIDYLYSQWNVPTVLQSLGCIAQYSFTTFETQDEEITTYICQKIIQMEHLGDGHAETSSDDTSHCSESCQLKIYGLKTLVKSFLPYQGNQCKRGIGGLLDILSRMLQESDSFVSTDAGGNCEKDSAHIRLAAAKAILLLSRKWDLHITPEIFRLTTLIAKDSSSFVRSTFLNKIQKLLKERKLPIRFACAFAMAVTDGIEDLHYNNNKYFAEFIKDYRKRQTSAVQGAIFDYPVYILVFLIHVLAHSSDFTFECCQDEKMYADLCSPLFFVLQAFADVSLVDGDLDLVNGDILNLFSIFRAIRKAEDAVDPQMTTKLHMLADFGIFNLNALNYNAISVSQSPGQILLPSSLYRPSLTKKDANSKSAKSFFDEGFLSRVFQRLKFNVPQSVAQKPAKAVPKHGRKGQEGVPLSNNNIYGVLDLASRKPDDLSKKAITNAKTVRPNIPSGKSRKHVPPCDSGSIGLHECSTIEKQQKLTPKHCEKTLENNLLSSCGSVSCKDSLAESNVPTHVLKRAAACSSENAVISCKDTVQSFKRPRTHLKDTCGSKKQDILADVSNNQFSHRDADEHYFLSGTKKNTATIGGLASKEGTSLNLENANMSGNGKCTENSASEVVNTNARAVRATVASRRRRKV</sequence>
<accession>A0A6A4PWG9</accession>
<evidence type="ECO:0000256" key="8">
    <source>
        <dbReference type="SAM" id="Coils"/>
    </source>
</evidence>
<dbReference type="InterPro" id="IPR011989">
    <property type="entry name" value="ARM-like"/>
</dbReference>
<keyword evidence="6" id="KW-0539">Nucleus</keyword>
<dbReference type="GO" id="GO:0000785">
    <property type="term" value="C:chromatin"/>
    <property type="evidence" value="ECO:0007669"/>
    <property type="project" value="TreeGrafter"/>
</dbReference>
<comment type="subcellular location">
    <subcellularLocation>
        <location evidence="1">Nucleus</location>
    </subcellularLocation>
</comment>
<evidence type="ECO:0000256" key="2">
    <source>
        <dbReference type="ARBA" id="ARBA00022618"/>
    </source>
</evidence>
<dbReference type="OrthoDB" id="200660at2759"/>
<dbReference type="CDD" id="cd19953">
    <property type="entry name" value="PDS5"/>
    <property type="match status" value="1"/>
</dbReference>
<evidence type="ECO:0000256" key="6">
    <source>
        <dbReference type="ARBA" id="ARBA00023242"/>
    </source>
</evidence>
<dbReference type="GO" id="GO:0005634">
    <property type="term" value="C:nucleus"/>
    <property type="evidence" value="ECO:0007669"/>
    <property type="project" value="UniProtKB-SubCell"/>
</dbReference>
<comment type="caution">
    <text evidence="9">The sequence shown here is derived from an EMBL/GenBank/DDBJ whole genome shotgun (WGS) entry which is preliminary data.</text>
</comment>
<evidence type="ECO:0000256" key="7">
    <source>
        <dbReference type="ARBA" id="ARBA00023306"/>
    </source>
</evidence>
<keyword evidence="8" id="KW-0175">Coiled coil</keyword>
<dbReference type="InterPro" id="IPR039776">
    <property type="entry name" value="Pds5"/>
</dbReference>
<feature type="coiled-coil region" evidence="8">
    <location>
        <begin position="543"/>
        <end position="570"/>
    </location>
</feature>
<dbReference type="PANTHER" id="PTHR12663">
    <property type="entry name" value="ANDROGEN INDUCED INHIBITOR OF PROLIFERATION AS3 / PDS5-RELATED"/>
    <property type="match status" value="1"/>
</dbReference>
<keyword evidence="5" id="KW-0234">DNA repair</keyword>
<dbReference type="Gene3D" id="1.25.10.10">
    <property type="entry name" value="Leucine-rich Repeat Variant"/>
    <property type="match status" value="1"/>
</dbReference>
<keyword evidence="10" id="KW-1185">Reference proteome</keyword>
<dbReference type="PANTHER" id="PTHR12663:SF50">
    <property type="entry name" value="SISTER CHROMATID COHESION PROTEIN PDS5 HOMOLOG B"/>
    <property type="match status" value="1"/>
</dbReference>
<reference evidence="10" key="1">
    <citation type="journal article" date="2020" name="Nat. Commun.">
        <title>Genome sequence of the cluster root forming white lupin.</title>
        <authorList>
            <person name="Hufnagel B."/>
            <person name="Marques A."/>
            <person name="Soriano A."/>
            <person name="Marques L."/>
            <person name="Divol F."/>
            <person name="Doumas P."/>
            <person name="Sallet E."/>
            <person name="Mancinotti D."/>
            <person name="Carrere S."/>
            <person name="Marande W."/>
            <person name="Arribat S."/>
            <person name="Keller J."/>
            <person name="Huneau C."/>
            <person name="Blein T."/>
            <person name="Aime D."/>
            <person name="Laguerre M."/>
            <person name="Taylor J."/>
            <person name="Schubert V."/>
            <person name="Nelson M."/>
            <person name="Geu-Flores F."/>
            <person name="Crespi M."/>
            <person name="Gallardo-Guerrero K."/>
            <person name="Delaux P.-M."/>
            <person name="Salse J."/>
            <person name="Berges H."/>
            <person name="Guyot R."/>
            <person name="Gouzy J."/>
            <person name="Peret B."/>
        </authorList>
    </citation>
    <scope>NUCLEOTIDE SEQUENCE [LARGE SCALE GENOMIC DNA]</scope>
    <source>
        <strain evidence="10">cv. Amiga</strain>
    </source>
</reference>
<evidence type="ECO:0008006" key="11">
    <source>
        <dbReference type="Google" id="ProtNLM"/>
    </source>
</evidence>
<evidence type="ECO:0000256" key="3">
    <source>
        <dbReference type="ARBA" id="ARBA00022763"/>
    </source>
</evidence>